<dbReference type="InterPro" id="IPR004089">
    <property type="entry name" value="MCPsignal_dom"/>
</dbReference>
<dbReference type="PANTHER" id="PTHR32089">
    <property type="entry name" value="METHYL-ACCEPTING CHEMOTAXIS PROTEIN MCPB"/>
    <property type="match status" value="1"/>
</dbReference>
<name>A0A942V1N2_9FIRM</name>
<evidence type="ECO:0000256" key="2">
    <source>
        <dbReference type="PROSITE-ProRule" id="PRU00284"/>
    </source>
</evidence>
<dbReference type="Pfam" id="PF00015">
    <property type="entry name" value="MCPsignal"/>
    <property type="match status" value="1"/>
</dbReference>
<protein>
    <recommendedName>
        <fullName evidence="3">Methyl-accepting transducer domain-containing protein</fullName>
    </recommendedName>
</protein>
<comment type="caution">
    <text evidence="4">The sequence shown here is derived from an EMBL/GenBank/DDBJ whole genome shotgun (WGS) entry which is preliminary data.</text>
</comment>
<keyword evidence="5" id="KW-1185">Reference proteome</keyword>
<keyword evidence="1 2" id="KW-0807">Transducer</keyword>
<organism evidence="4 5">
    <name type="scientific">Anaeromonas frigoriresistens</name>
    <dbReference type="NCBI Taxonomy" id="2683708"/>
    <lineage>
        <taxon>Bacteria</taxon>
        <taxon>Bacillati</taxon>
        <taxon>Bacillota</taxon>
        <taxon>Tissierellia</taxon>
        <taxon>Tissierellales</taxon>
        <taxon>Thermohalobacteraceae</taxon>
        <taxon>Anaeromonas</taxon>
    </lineage>
</organism>
<dbReference type="GO" id="GO:0007165">
    <property type="term" value="P:signal transduction"/>
    <property type="evidence" value="ECO:0007669"/>
    <property type="project" value="UniProtKB-KW"/>
</dbReference>
<dbReference type="SMART" id="SM00283">
    <property type="entry name" value="MA"/>
    <property type="match status" value="1"/>
</dbReference>
<proteinExistence type="predicted"/>
<dbReference type="SUPFAM" id="SSF103190">
    <property type="entry name" value="Sensory domain-like"/>
    <property type="match status" value="1"/>
</dbReference>
<dbReference type="PROSITE" id="PS50111">
    <property type="entry name" value="CHEMOTAXIS_TRANSDUC_2"/>
    <property type="match status" value="1"/>
</dbReference>
<dbReference type="RefSeq" id="WP_203367453.1">
    <property type="nucleotide sequence ID" value="NZ_WSFT01000051.1"/>
</dbReference>
<evidence type="ECO:0000313" key="4">
    <source>
        <dbReference type="EMBL" id="MBS4539532.1"/>
    </source>
</evidence>
<dbReference type="PANTHER" id="PTHR32089:SF112">
    <property type="entry name" value="LYSOZYME-LIKE PROTEIN-RELATED"/>
    <property type="match status" value="1"/>
</dbReference>
<evidence type="ECO:0000256" key="1">
    <source>
        <dbReference type="ARBA" id="ARBA00023224"/>
    </source>
</evidence>
<evidence type="ECO:0000313" key="5">
    <source>
        <dbReference type="Proteomes" id="UP000724672"/>
    </source>
</evidence>
<feature type="domain" description="Methyl-accepting transducer" evidence="3">
    <location>
        <begin position="91"/>
        <end position="348"/>
    </location>
</feature>
<evidence type="ECO:0000259" key="3">
    <source>
        <dbReference type="PROSITE" id="PS50111"/>
    </source>
</evidence>
<dbReference type="EMBL" id="WSFT01000051">
    <property type="protein sequence ID" value="MBS4539532.1"/>
    <property type="molecule type" value="Genomic_DNA"/>
</dbReference>
<dbReference type="InterPro" id="IPR029151">
    <property type="entry name" value="Sensor-like_sf"/>
</dbReference>
<dbReference type="Proteomes" id="UP000724672">
    <property type="component" value="Unassembled WGS sequence"/>
</dbReference>
<dbReference type="AlphaFoldDB" id="A0A942V1N2"/>
<accession>A0A942V1N2</accession>
<dbReference type="SUPFAM" id="SSF58104">
    <property type="entry name" value="Methyl-accepting chemotaxis protein (MCP) signaling domain"/>
    <property type="match status" value="1"/>
</dbReference>
<dbReference type="CDD" id="cd18773">
    <property type="entry name" value="PDC1_HK_sensor"/>
    <property type="match status" value="1"/>
</dbReference>
<dbReference type="GO" id="GO:0016020">
    <property type="term" value="C:membrane"/>
    <property type="evidence" value="ECO:0007669"/>
    <property type="project" value="InterPro"/>
</dbReference>
<reference evidence="4" key="1">
    <citation type="submission" date="2019-12" db="EMBL/GenBank/DDBJ databases">
        <title>Clostridiaceae gen. nov. sp. nov., isolated from sediment in Xinjiang, China.</title>
        <authorList>
            <person name="Zhang R."/>
        </authorList>
    </citation>
    <scope>NUCLEOTIDE SEQUENCE</scope>
    <source>
        <strain evidence="4">D2Q-11</strain>
    </source>
</reference>
<gene>
    <name evidence="4" type="ORF">GOQ27_13735</name>
</gene>
<sequence length="514" mass="57352">MLYIVVILSILLLITLILYVRSKQKLKNLESKISLISTGNFTETFDSKKMGPLKGIGTTLNVLLKNFRRFIANVNSSTDHVEEFIEHMTINAQKLNEGSTHSSRVITEIASSTEKQTSSIIQAYDYTEQIIKDFNTITTKTEEAKNKASSTKDIVNKNKEIFNTLLNTIKINTDNSIDLVNKINRLEEKANEISGITVSVNEISENTNLLALNASIEAARAGEMGKGFAVVANEVKSLANEASQASNHIRELTNSIKEEISSIATEIRSDSENMQHDIQIADDAKHHFNNIVISTDETINLIDLINNLANEEQQVINNIKEFMEGVAATSQQNTSATQEASVTIEQQTNMINDMFNSLKELSNKTSDIKTVINSFVTSFNIDSTKKDLINQGIDKLNSISKDSSIMNFNRSSSETYMQQIIDKNKNFEILTLLDSEGNTVSISYNKELDLGNQEDLYDNFKHREYFKKAIQGDVYISKPYISTDSYNYCIAMSVPVKASNGSITGVLMADFALL</sequence>
<dbReference type="Gene3D" id="3.30.450.20">
    <property type="entry name" value="PAS domain"/>
    <property type="match status" value="1"/>
</dbReference>
<dbReference type="Gene3D" id="1.10.287.950">
    <property type="entry name" value="Methyl-accepting chemotaxis protein"/>
    <property type="match status" value="1"/>
</dbReference>